<name>A0A2W5AYX5_9CORY</name>
<organism evidence="3 4">
    <name type="scientific">Corynebacterium urealyticum</name>
    <dbReference type="NCBI Taxonomy" id="43771"/>
    <lineage>
        <taxon>Bacteria</taxon>
        <taxon>Bacillati</taxon>
        <taxon>Actinomycetota</taxon>
        <taxon>Actinomycetes</taxon>
        <taxon>Mycobacteriales</taxon>
        <taxon>Corynebacteriaceae</taxon>
        <taxon>Corynebacterium</taxon>
    </lineage>
</organism>
<evidence type="ECO:0000313" key="4">
    <source>
        <dbReference type="Proteomes" id="UP000249451"/>
    </source>
</evidence>
<feature type="transmembrane region" description="Helical" evidence="2">
    <location>
        <begin position="81"/>
        <end position="98"/>
    </location>
</feature>
<feature type="transmembrane region" description="Helical" evidence="2">
    <location>
        <begin position="145"/>
        <end position="164"/>
    </location>
</feature>
<proteinExistence type="predicted"/>
<reference evidence="3 4" key="1">
    <citation type="submission" date="2017-11" db="EMBL/GenBank/DDBJ databases">
        <title>Infants hospitalized years apart are colonized by the same room-sourced microbial strains.</title>
        <authorList>
            <person name="Brooks B."/>
            <person name="Olm M.R."/>
            <person name="Firek B.A."/>
            <person name="Baker R."/>
            <person name="Thomas B.C."/>
            <person name="Morowitz M.J."/>
            <person name="Banfield J.F."/>
        </authorList>
    </citation>
    <scope>NUCLEOTIDE SEQUENCE [LARGE SCALE GENOMIC DNA]</scope>
    <source>
        <strain evidence="3">S2_012_000_R3_87</strain>
    </source>
</reference>
<keyword evidence="2" id="KW-1133">Transmembrane helix</keyword>
<feature type="region of interest" description="Disordered" evidence="1">
    <location>
        <begin position="171"/>
        <end position="216"/>
    </location>
</feature>
<keyword evidence="2" id="KW-0812">Transmembrane</keyword>
<dbReference type="InterPro" id="IPR011746">
    <property type="entry name" value="Trp_synth-assoc_CHP"/>
</dbReference>
<dbReference type="AlphaFoldDB" id="A0A2W5AYX5"/>
<comment type="caution">
    <text evidence="3">The sequence shown here is derived from an EMBL/GenBank/DDBJ whole genome shotgun (WGS) entry which is preliminary data.</text>
</comment>
<dbReference type="Pfam" id="PF09534">
    <property type="entry name" value="Trp_oprn_chp"/>
    <property type="match status" value="1"/>
</dbReference>
<dbReference type="InterPro" id="IPR019051">
    <property type="entry name" value="Trp_biosyn_TM_oprn/chp"/>
</dbReference>
<sequence>MTKTEKRIRGLAQLLVILAAAGVWGFGRMNWLTAEVFDDKSGESTHELVGAVWDPAGTPLALAMLAALIATMAVPPVVRRVIGVLIALLSAGASFRAVQLVGAEPDLYRAQQLLRSGVATQNSSNPEQISAWAQVVSAEVHNLPVLLTVIVAILGVCGGVILAMKPGGSDTGYSRYETPERRREGAKQDLTENPDSGRVLWDALDAGVDPTDDERT</sequence>
<accession>A0A2W5AYX5</accession>
<feature type="transmembrane region" description="Helical" evidence="2">
    <location>
        <begin position="56"/>
        <end position="74"/>
    </location>
</feature>
<dbReference type="EMBL" id="QFNY01000245">
    <property type="protein sequence ID" value="PZO98893.1"/>
    <property type="molecule type" value="Genomic_DNA"/>
</dbReference>
<gene>
    <name evidence="3" type="ORF">DI609_09555</name>
</gene>
<evidence type="ECO:0000256" key="1">
    <source>
        <dbReference type="SAM" id="MobiDB-lite"/>
    </source>
</evidence>
<protein>
    <submittedName>
        <fullName evidence="3">TIGR02234 family membrane protein</fullName>
    </submittedName>
</protein>
<dbReference type="Proteomes" id="UP000249451">
    <property type="component" value="Unassembled WGS sequence"/>
</dbReference>
<keyword evidence="2" id="KW-0472">Membrane</keyword>
<dbReference type="NCBIfam" id="TIGR02234">
    <property type="entry name" value="trp_oprn_chp"/>
    <property type="match status" value="1"/>
</dbReference>
<evidence type="ECO:0000313" key="3">
    <source>
        <dbReference type="EMBL" id="PZO98893.1"/>
    </source>
</evidence>
<feature type="compositionally biased region" description="Basic and acidic residues" evidence="1">
    <location>
        <begin position="177"/>
        <end position="190"/>
    </location>
</feature>
<evidence type="ECO:0000256" key="2">
    <source>
        <dbReference type="SAM" id="Phobius"/>
    </source>
</evidence>